<feature type="domain" description="Glutamine amidotransferase type-2" evidence="3">
    <location>
        <begin position="9"/>
        <end position="303"/>
    </location>
</feature>
<dbReference type="Proteomes" id="UP001262582">
    <property type="component" value="Unassembled WGS sequence"/>
</dbReference>
<evidence type="ECO:0000256" key="2">
    <source>
        <dbReference type="ARBA" id="ARBA00022962"/>
    </source>
</evidence>
<dbReference type="PANTHER" id="PTHR11907">
    <property type="entry name" value="AMIDOPHOSPHORIBOSYLTRANSFERASE"/>
    <property type="match status" value="1"/>
</dbReference>
<dbReference type="EMBL" id="JAVRHK010000004">
    <property type="protein sequence ID" value="MDT0676391.1"/>
    <property type="molecule type" value="Genomic_DNA"/>
</dbReference>
<dbReference type="PROSITE" id="PS51278">
    <property type="entry name" value="GATASE_TYPE_2"/>
    <property type="match status" value="1"/>
</dbReference>
<dbReference type="InterPro" id="IPR017932">
    <property type="entry name" value="GATase_2_dom"/>
</dbReference>
<protein>
    <submittedName>
        <fullName evidence="4">Amidophosphoribosyltransferase</fullName>
    </submittedName>
</protein>
<keyword evidence="1" id="KW-0808">Transferase</keyword>
<keyword evidence="2" id="KW-0315">Glutamine amidotransferase</keyword>
<dbReference type="Gene3D" id="3.60.20.10">
    <property type="entry name" value="Glutamine Phosphoribosylpyrophosphate, subunit 1, domain 1"/>
    <property type="match status" value="1"/>
</dbReference>
<dbReference type="InterPro" id="IPR000836">
    <property type="entry name" value="PRTase_dom"/>
</dbReference>
<proteinExistence type="predicted"/>
<organism evidence="4 5">
    <name type="scientific">Autumnicola musiva</name>
    <dbReference type="NCBI Taxonomy" id="3075589"/>
    <lineage>
        <taxon>Bacteria</taxon>
        <taxon>Pseudomonadati</taxon>
        <taxon>Bacteroidota</taxon>
        <taxon>Flavobacteriia</taxon>
        <taxon>Flavobacteriales</taxon>
        <taxon>Flavobacteriaceae</taxon>
        <taxon>Autumnicola</taxon>
    </lineage>
</organism>
<dbReference type="InterPro" id="IPR029057">
    <property type="entry name" value="PRTase-like"/>
</dbReference>
<reference evidence="4 5" key="1">
    <citation type="submission" date="2023-09" db="EMBL/GenBank/DDBJ databases">
        <authorList>
            <person name="Rey-Velasco X."/>
        </authorList>
    </citation>
    <scope>NUCLEOTIDE SEQUENCE [LARGE SCALE GENOMIC DNA]</scope>
    <source>
        <strain evidence="4 5">F117</strain>
    </source>
</reference>
<evidence type="ECO:0000259" key="3">
    <source>
        <dbReference type="PROSITE" id="PS51278"/>
    </source>
</evidence>
<dbReference type="SUPFAM" id="SSF53271">
    <property type="entry name" value="PRTase-like"/>
    <property type="match status" value="1"/>
</dbReference>
<dbReference type="RefSeq" id="WP_311502737.1">
    <property type="nucleotide sequence ID" value="NZ_JAVRHK010000004.1"/>
</dbReference>
<evidence type="ECO:0000313" key="5">
    <source>
        <dbReference type="Proteomes" id="UP001262582"/>
    </source>
</evidence>
<sequence>MSDALKHECGIAHIRLLKPLEFYKEKYGSAFYGVNKMYLMMEKQHNRGQDGAGFASIKLNTAPGERYISRVRSNQAQPIQDIFEQINQRINDEIKENPEYADDVALQKKYIPYLGEVFLGHVRYGTFGKNSIESVHPFLRQNNWMHRNLIVAGNFNMTNVNKLFNNLVELGQHPKEKADTVTVMEKIGHFLDSEVRKLYKKLKKEGYNKQQASPHIAEQLNVAKILRKSSKNWDGGYAMAGLMGHGDSFVLRDPAGIRPTYYYKDDEVVVVASERPVIQTVFNVKFEDVQELEPGHAIITKKNGNVSIQQIIKPLERKACSFERIYFSRGSDAEIYKERKMLGQLLMPDVLKSIDHDTQNTVFSFIPNTAETSFYGMVEAAQDELSKQKNEAILAEKESLTDARLQEILSHRLRTEKIAIKDVKLRTFITEDSSRDDLVAHVYDVTYGVVRPEDNLVIIDDSIVRGTTLKKSIVKMLDRLYPKQIVVVSSAPQIRYPDCYGIDMARLEDLVAFRAALELHKENDTYSIVEEVYSKCMDQVDLEDTEVQNFVKEIYEPFTDSQLSDKIAELISEPTVTAKVKVIYQTVDNLHKACPKNLGDWYFTGNYPTPGGNRVVNRAFINFYEGTTGRAY</sequence>
<evidence type="ECO:0000256" key="1">
    <source>
        <dbReference type="ARBA" id="ARBA00022679"/>
    </source>
</evidence>
<evidence type="ECO:0000313" key="4">
    <source>
        <dbReference type="EMBL" id="MDT0676391.1"/>
    </source>
</evidence>
<comment type="caution">
    <text evidence="4">The sequence shown here is derived from an EMBL/GenBank/DDBJ whole genome shotgun (WGS) entry which is preliminary data.</text>
</comment>
<dbReference type="SUPFAM" id="SSF56235">
    <property type="entry name" value="N-terminal nucleophile aminohydrolases (Ntn hydrolases)"/>
    <property type="match status" value="1"/>
</dbReference>
<dbReference type="CDD" id="cd06223">
    <property type="entry name" value="PRTases_typeI"/>
    <property type="match status" value="1"/>
</dbReference>
<gene>
    <name evidence="4" type="ORF">RM539_07335</name>
</gene>
<accession>A0ABU3D4D1</accession>
<dbReference type="InterPro" id="IPR029055">
    <property type="entry name" value="Ntn_hydrolases_N"/>
</dbReference>
<name>A0ABU3D4D1_9FLAO</name>
<keyword evidence="5" id="KW-1185">Reference proteome</keyword>